<dbReference type="HOGENOM" id="CLU_3100318_0_0_6"/>
<dbReference type="Proteomes" id="UP000032803">
    <property type="component" value="Chromosome I"/>
</dbReference>
<organism evidence="1 2">
    <name type="scientific">Legionella hackeliae</name>
    <dbReference type="NCBI Taxonomy" id="449"/>
    <lineage>
        <taxon>Bacteria</taxon>
        <taxon>Pseudomonadati</taxon>
        <taxon>Pseudomonadota</taxon>
        <taxon>Gammaproteobacteria</taxon>
        <taxon>Legionellales</taxon>
        <taxon>Legionellaceae</taxon>
        <taxon>Legionella</taxon>
    </lineage>
</organism>
<protein>
    <submittedName>
        <fullName evidence="1">Uncharacterized protein</fullName>
    </submittedName>
</protein>
<dbReference type="EMBL" id="LN681225">
    <property type="protein sequence ID" value="CEK09170.1"/>
    <property type="molecule type" value="Genomic_DNA"/>
</dbReference>
<reference evidence="2" key="1">
    <citation type="submission" date="2014-09" db="EMBL/GenBank/DDBJ databases">
        <authorList>
            <person name="Gomez-Valero L."/>
        </authorList>
    </citation>
    <scope>NUCLEOTIDE SEQUENCE [LARGE SCALE GENOMIC DNA]</scope>
    <source>
        <strain evidence="2">ATCC35250</strain>
    </source>
</reference>
<evidence type="ECO:0000313" key="1">
    <source>
        <dbReference type="EMBL" id="CEK09170.1"/>
    </source>
</evidence>
<accession>A0A0A8UK05</accession>
<dbReference type="KEGG" id="lha:LHA_0048"/>
<proteinExistence type="predicted"/>
<keyword evidence="2" id="KW-1185">Reference proteome</keyword>
<evidence type="ECO:0000313" key="2">
    <source>
        <dbReference type="Proteomes" id="UP000032803"/>
    </source>
</evidence>
<gene>
    <name evidence="1" type="ORF">LHA_0048</name>
</gene>
<name>A0A0A8UK05_LEGHA</name>
<dbReference type="AlphaFoldDB" id="A0A0A8UK05"/>
<sequence>MFESRYQKIRSIKFFLYTFKCELEYTEFDSIEKEASLIARSWSTDLIGLID</sequence>